<keyword evidence="3" id="KW-1185">Reference proteome</keyword>
<proteinExistence type="predicted"/>
<organism evidence="2 3">
    <name type="scientific">Ornithinibacillus xuwenensis</name>
    <dbReference type="NCBI Taxonomy" id="3144668"/>
    <lineage>
        <taxon>Bacteria</taxon>
        <taxon>Bacillati</taxon>
        <taxon>Bacillota</taxon>
        <taxon>Bacilli</taxon>
        <taxon>Bacillales</taxon>
        <taxon>Bacillaceae</taxon>
        <taxon>Ornithinibacillus</taxon>
    </lineage>
</organism>
<dbReference type="SUPFAM" id="SSF54593">
    <property type="entry name" value="Glyoxalase/Bleomycin resistance protein/Dihydroxybiphenyl dioxygenase"/>
    <property type="match status" value="1"/>
</dbReference>
<reference evidence="2 3" key="1">
    <citation type="submission" date="2024-05" db="EMBL/GenBank/DDBJ databases">
        <authorList>
            <person name="Haq I."/>
            <person name="Ullah Z."/>
            <person name="Ahmad R."/>
            <person name="Li M."/>
            <person name="Tong Y."/>
        </authorList>
    </citation>
    <scope>NUCLEOTIDE SEQUENCE [LARGE SCALE GENOMIC DNA]</scope>
    <source>
        <strain evidence="2 3">16A2E</strain>
    </source>
</reference>
<dbReference type="Gene3D" id="3.10.180.10">
    <property type="entry name" value="2,3-Dihydroxybiphenyl 1,2-Dioxygenase, domain 1"/>
    <property type="match status" value="1"/>
</dbReference>
<comment type="caution">
    <text evidence="2">The sequence shown here is derived from an EMBL/GenBank/DDBJ whole genome shotgun (WGS) entry which is preliminary data.</text>
</comment>
<name>A0ABU9XKK5_9BACI</name>
<evidence type="ECO:0000313" key="2">
    <source>
        <dbReference type="EMBL" id="MEN2768795.1"/>
    </source>
</evidence>
<dbReference type="PROSITE" id="PS51819">
    <property type="entry name" value="VOC"/>
    <property type="match status" value="1"/>
</dbReference>
<dbReference type="InterPro" id="IPR037523">
    <property type="entry name" value="VOC_core"/>
</dbReference>
<dbReference type="InterPro" id="IPR004360">
    <property type="entry name" value="Glyas_Fos-R_dOase_dom"/>
</dbReference>
<dbReference type="EMBL" id="JBDIML010000007">
    <property type="protein sequence ID" value="MEN2768795.1"/>
    <property type="molecule type" value="Genomic_DNA"/>
</dbReference>
<protein>
    <submittedName>
        <fullName evidence="2">VOC family protein</fullName>
    </submittedName>
</protein>
<dbReference type="Proteomes" id="UP001444625">
    <property type="component" value="Unassembled WGS sequence"/>
</dbReference>
<evidence type="ECO:0000259" key="1">
    <source>
        <dbReference type="PROSITE" id="PS51819"/>
    </source>
</evidence>
<sequence>MLNQVCVLTIKVKDMEEGVDFYTNILDFKVAQRYGDTIIRLEHNGVPLILEKTAKQDTTTSTKVLLGIQSQNIQGDFQRLQEKGVSILSSKPLPCPPGFYFVIEDYSGNQLEIVEYVDQEMEE</sequence>
<accession>A0ABU9XKK5</accession>
<dbReference type="Pfam" id="PF00903">
    <property type="entry name" value="Glyoxalase"/>
    <property type="match status" value="1"/>
</dbReference>
<dbReference type="InterPro" id="IPR029068">
    <property type="entry name" value="Glyas_Bleomycin-R_OHBP_Dase"/>
</dbReference>
<dbReference type="RefSeq" id="WP_345826290.1">
    <property type="nucleotide sequence ID" value="NZ_JBDIML010000007.1"/>
</dbReference>
<feature type="domain" description="VOC" evidence="1">
    <location>
        <begin position="4"/>
        <end position="116"/>
    </location>
</feature>
<gene>
    <name evidence="2" type="ORF">ABC228_16550</name>
</gene>
<evidence type="ECO:0000313" key="3">
    <source>
        <dbReference type="Proteomes" id="UP001444625"/>
    </source>
</evidence>